<keyword evidence="6" id="KW-0902">Two-component regulatory system</keyword>
<dbReference type="InterPro" id="IPR035965">
    <property type="entry name" value="PAS-like_dom_sf"/>
</dbReference>
<dbReference type="Gene3D" id="1.10.287.130">
    <property type="match status" value="1"/>
</dbReference>
<name>U7Q9N9_9CYAN</name>
<evidence type="ECO:0000313" key="13">
    <source>
        <dbReference type="EMBL" id="ERT04528.1"/>
    </source>
</evidence>
<dbReference type="InterPro" id="IPR005467">
    <property type="entry name" value="His_kinase_dom"/>
</dbReference>
<evidence type="ECO:0000256" key="1">
    <source>
        <dbReference type="ARBA" id="ARBA00000085"/>
    </source>
</evidence>
<protein>
    <recommendedName>
        <fullName evidence="2">histidine kinase</fullName>
        <ecNumber evidence="2">2.7.13.3</ecNumber>
    </recommendedName>
</protein>
<dbReference type="CDD" id="cd00082">
    <property type="entry name" value="HisKA"/>
    <property type="match status" value="1"/>
</dbReference>
<dbReference type="InterPro" id="IPR036890">
    <property type="entry name" value="HATPase_C_sf"/>
</dbReference>
<dbReference type="EC" id="2.7.13.3" evidence="2"/>
<dbReference type="Proteomes" id="UP000017127">
    <property type="component" value="Unassembled WGS sequence"/>
</dbReference>
<dbReference type="Gene3D" id="3.30.565.10">
    <property type="entry name" value="Histidine kinase-like ATPase, C-terminal domain"/>
    <property type="match status" value="1"/>
</dbReference>
<keyword evidence="4" id="KW-0808">Transferase</keyword>
<evidence type="ECO:0000256" key="5">
    <source>
        <dbReference type="ARBA" id="ARBA00022777"/>
    </source>
</evidence>
<dbReference type="InterPro" id="IPR004358">
    <property type="entry name" value="Sig_transdc_His_kin-like_C"/>
</dbReference>
<dbReference type="PRINTS" id="PR00344">
    <property type="entry name" value="BCTRLSENSOR"/>
</dbReference>
<dbReference type="SMART" id="SM00387">
    <property type="entry name" value="HATPase_c"/>
    <property type="match status" value="1"/>
</dbReference>
<dbReference type="SMART" id="SM00388">
    <property type="entry name" value="HisKA"/>
    <property type="match status" value="1"/>
</dbReference>
<evidence type="ECO:0000256" key="4">
    <source>
        <dbReference type="ARBA" id="ARBA00022679"/>
    </source>
</evidence>
<evidence type="ECO:0000256" key="9">
    <source>
        <dbReference type="SAM" id="Coils"/>
    </source>
</evidence>
<comment type="caution">
    <text evidence="13">The sequence shown here is derived from an EMBL/GenBank/DDBJ whole genome shotgun (WGS) entry which is preliminary data.</text>
</comment>
<dbReference type="PATRIC" id="fig|1348334.3.peg.5310"/>
<dbReference type="SMART" id="SM00091">
    <property type="entry name" value="PAS"/>
    <property type="match status" value="1"/>
</dbReference>
<dbReference type="PANTHER" id="PTHR42878:SF15">
    <property type="entry name" value="BACTERIOPHYTOCHROME"/>
    <property type="match status" value="1"/>
</dbReference>
<keyword evidence="5" id="KW-0418">Kinase</keyword>
<organism evidence="13 14">
    <name type="scientific">Lyngbya aestuarii BL J</name>
    <dbReference type="NCBI Taxonomy" id="1348334"/>
    <lineage>
        <taxon>Bacteria</taxon>
        <taxon>Bacillati</taxon>
        <taxon>Cyanobacteriota</taxon>
        <taxon>Cyanophyceae</taxon>
        <taxon>Oscillatoriophycideae</taxon>
        <taxon>Oscillatoriales</taxon>
        <taxon>Microcoleaceae</taxon>
        <taxon>Lyngbya</taxon>
    </lineage>
</organism>
<keyword evidence="14" id="KW-1185">Reference proteome</keyword>
<dbReference type="InterPro" id="IPR001789">
    <property type="entry name" value="Sig_transdc_resp-reg_receiver"/>
</dbReference>
<evidence type="ECO:0000256" key="7">
    <source>
        <dbReference type="ARBA" id="ARBA00023136"/>
    </source>
</evidence>
<dbReference type="Gene3D" id="3.40.50.2300">
    <property type="match status" value="1"/>
</dbReference>
<feature type="domain" description="PAS" evidence="12">
    <location>
        <begin position="128"/>
        <end position="169"/>
    </location>
</feature>
<proteinExistence type="predicted"/>
<dbReference type="FunFam" id="3.30.565.10:FF:000006">
    <property type="entry name" value="Sensor histidine kinase WalK"/>
    <property type="match status" value="1"/>
</dbReference>
<evidence type="ECO:0000256" key="6">
    <source>
        <dbReference type="ARBA" id="ARBA00023012"/>
    </source>
</evidence>
<dbReference type="InterPro" id="IPR003594">
    <property type="entry name" value="HATPase_dom"/>
</dbReference>
<evidence type="ECO:0000259" key="12">
    <source>
        <dbReference type="PROSITE" id="PS50112"/>
    </source>
</evidence>
<sequence>MLVDDSPDDRLLAIREIRRQFPDVDIHEVPTLDKFYEALEADKFDFVVTDYELNWTTGLDILRAVKEHDPERPIVMFTNSGTQEIAVEAMKSGLDDYVLKSPKHFIRLSQAIRTVWENALARQRADQLELRLKFLLNELNVGVFRATVDGKLLEASDGFQKLLGLSSFEESQQFFQEKIATNFPKDYHLKEKWEWQTELIFPQQKKMWVRISETIVRNNGKIVIDGLIDDITEQKQYSAQIKELNRTLEKRVKERTTRLENVNKELETFAFSVSHDLRSPIRQIDGFVSLLKQQLAEITTDETVLHYLDTITTLTERSGKMIDDLLLLSRTGRAEMQYTTVDMNLLVESIKQQVELRLNNRKITWKIDSLPTAKGDRNLLQQVWQNLIENAVKYTSLRQKAEIEIGSISNNQESVFWVKDNGIGFEMNYVNQLFGIFQRLENAQEFEGTGIGLANTRRIIHRHNGRVWAEGNLDQGATFYFSLPQDIPQILKY</sequence>
<evidence type="ECO:0000259" key="11">
    <source>
        <dbReference type="PROSITE" id="PS50110"/>
    </source>
</evidence>
<keyword evidence="3 8" id="KW-0597">Phosphoprotein</keyword>
<evidence type="ECO:0000256" key="8">
    <source>
        <dbReference type="PROSITE-ProRule" id="PRU00169"/>
    </source>
</evidence>
<dbReference type="GO" id="GO:0030295">
    <property type="term" value="F:protein kinase activator activity"/>
    <property type="evidence" value="ECO:0007669"/>
    <property type="project" value="TreeGrafter"/>
</dbReference>
<dbReference type="Pfam" id="PF00512">
    <property type="entry name" value="HisKA"/>
    <property type="match status" value="1"/>
</dbReference>
<reference evidence="13 14" key="1">
    <citation type="journal article" date="2013" name="Front. Microbiol.">
        <title>Comparative genomic analyses of the cyanobacterium, Lyngbya aestuarii BL J, a powerful hydrogen producer.</title>
        <authorList>
            <person name="Kothari A."/>
            <person name="Vaughn M."/>
            <person name="Garcia-Pichel F."/>
        </authorList>
    </citation>
    <scope>NUCLEOTIDE SEQUENCE [LARGE SCALE GENOMIC DNA]</scope>
    <source>
        <strain evidence="13 14">BL J</strain>
    </source>
</reference>
<feature type="coiled-coil region" evidence="9">
    <location>
        <begin position="234"/>
        <end position="265"/>
    </location>
</feature>
<dbReference type="GO" id="GO:0016020">
    <property type="term" value="C:membrane"/>
    <property type="evidence" value="ECO:0007669"/>
    <property type="project" value="UniProtKB-SubCell"/>
</dbReference>
<dbReference type="PROSITE" id="PS50112">
    <property type="entry name" value="PAS"/>
    <property type="match status" value="1"/>
</dbReference>
<dbReference type="GO" id="GO:0007234">
    <property type="term" value="P:osmosensory signaling via phosphorelay pathway"/>
    <property type="evidence" value="ECO:0007669"/>
    <property type="project" value="TreeGrafter"/>
</dbReference>
<dbReference type="SMART" id="SM00448">
    <property type="entry name" value="REC"/>
    <property type="match status" value="1"/>
</dbReference>
<feature type="modified residue" description="4-aspartylphosphate" evidence="8">
    <location>
        <position position="50"/>
    </location>
</feature>
<dbReference type="PROSITE" id="PS50109">
    <property type="entry name" value="HIS_KIN"/>
    <property type="match status" value="1"/>
</dbReference>
<keyword evidence="9" id="KW-0175">Coiled coil</keyword>
<accession>U7Q9N9</accession>
<dbReference type="InterPro" id="IPR003661">
    <property type="entry name" value="HisK_dim/P_dom"/>
</dbReference>
<gene>
    <name evidence="13" type="ORF">M595_5525</name>
</gene>
<dbReference type="SUPFAM" id="SSF52172">
    <property type="entry name" value="CheY-like"/>
    <property type="match status" value="1"/>
</dbReference>
<feature type="domain" description="Histidine kinase" evidence="10">
    <location>
        <begin position="272"/>
        <end position="487"/>
    </location>
</feature>
<dbReference type="InterPro" id="IPR036097">
    <property type="entry name" value="HisK_dim/P_sf"/>
</dbReference>
<feature type="domain" description="Response regulatory" evidence="11">
    <location>
        <begin position="1"/>
        <end position="115"/>
    </location>
</feature>
<dbReference type="PROSITE" id="PS50110">
    <property type="entry name" value="RESPONSE_REGULATORY"/>
    <property type="match status" value="1"/>
</dbReference>
<evidence type="ECO:0000313" key="14">
    <source>
        <dbReference type="Proteomes" id="UP000017127"/>
    </source>
</evidence>
<dbReference type="CDD" id="cd00156">
    <property type="entry name" value="REC"/>
    <property type="match status" value="1"/>
</dbReference>
<dbReference type="GO" id="GO:0000156">
    <property type="term" value="F:phosphorelay response regulator activity"/>
    <property type="evidence" value="ECO:0007669"/>
    <property type="project" value="TreeGrafter"/>
</dbReference>
<comment type="catalytic activity">
    <reaction evidence="1">
        <text>ATP + protein L-histidine = ADP + protein N-phospho-L-histidine.</text>
        <dbReference type="EC" id="2.7.13.3"/>
    </reaction>
</comment>
<dbReference type="EMBL" id="AUZM01000092">
    <property type="protein sequence ID" value="ERT04528.1"/>
    <property type="molecule type" value="Genomic_DNA"/>
</dbReference>
<dbReference type="InterPro" id="IPR000014">
    <property type="entry name" value="PAS"/>
</dbReference>
<dbReference type="AlphaFoldDB" id="U7Q9N9"/>
<evidence type="ECO:0000259" key="10">
    <source>
        <dbReference type="PROSITE" id="PS50109"/>
    </source>
</evidence>
<dbReference type="SUPFAM" id="SSF55785">
    <property type="entry name" value="PYP-like sensor domain (PAS domain)"/>
    <property type="match status" value="1"/>
</dbReference>
<keyword evidence="7" id="KW-0472">Membrane</keyword>
<dbReference type="SUPFAM" id="SSF55874">
    <property type="entry name" value="ATPase domain of HSP90 chaperone/DNA topoisomerase II/histidine kinase"/>
    <property type="match status" value="1"/>
</dbReference>
<dbReference type="InterPro" id="IPR011006">
    <property type="entry name" value="CheY-like_superfamily"/>
</dbReference>
<dbReference type="Pfam" id="PF00072">
    <property type="entry name" value="Response_reg"/>
    <property type="match status" value="1"/>
</dbReference>
<dbReference type="Gene3D" id="3.30.450.20">
    <property type="entry name" value="PAS domain"/>
    <property type="match status" value="1"/>
</dbReference>
<dbReference type="InterPro" id="IPR050351">
    <property type="entry name" value="BphY/WalK/GraS-like"/>
</dbReference>
<dbReference type="Pfam" id="PF02518">
    <property type="entry name" value="HATPase_c"/>
    <property type="match status" value="1"/>
</dbReference>
<evidence type="ECO:0000256" key="2">
    <source>
        <dbReference type="ARBA" id="ARBA00012438"/>
    </source>
</evidence>
<evidence type="ECO:0000256" key="3">
    <source>
        <dbReference type="ARBA" id="ARBA00022553"/>
    </source>
</evidence>
<dbReference type="SUPFAM" id="SSF47384">
    <property type="entry name" value="Homodimeric domain of signal transducing histidine kinase"/>
    <property type="match status" value="1"/>
</dbReference>
<dbReference type="GO" id="GO:0000155">
    <property type="term" value="F:phosphorelay sensor kinase activity"/>
    <property type="evidence" value="ECO:0007669"/>
    <property type="project" value="InterPro"/>
</dbReference>
<dbReference type="PANTHER" id="PTHR42878">
    <property type="entry name" value="TWO-COMPONENT HISTIDINE KINASE"/>
    <property type="match status" value="1"/>
</dbReference>